<dbReference type="Proteomes" id="UP000287177">
    <property type="component" value="Unassembled WGS sequence"/>
</dbReference>
<sequence>MNDTTAALLQAIAAEPCPDCTAHVEMRRVSDRVLVANVMHDGTCPWYRQRVLAGVPRRERRRMRRHGRAAE</sequence>
<name>A0A439E104_9MYCO</name>
<proteinExistence type="predicted"/>
<accession>A0A439E104</accession>
<protein>
    <submittedName>
        <fullName evidence="1">Uncharacterized protein</fullName>
    </submittedName>
</protein>
<gene>
    <name evidence="1" type="ORF">MELE44368_02230</name>
</gene>
<keyword evidence="2" id="KW-1185">Reference proteome</keyword>
<comment type="caution">
    <text evidence="1">The sequence shown here is derived from an EMBL/GenBank/DDBJ whole genome shotgun (WGS) entry which is preliminary data.</text>
</comment>
<reference evidence="1 2" key="1">
    <citation type="submission" date="2013-06" db="EMBL/GenBank/DDBJ databases">
        <title>The draft sequence of the Mycobacterium elephantis genome.</title>
        <authorList>
            <person name="Pettersson F.B."/>
            <person name="Das S."/>
            <person name="Dasgupta S."/>
            <person name="Bhattacharya A."/>
            <person name="Kirsebom L.A."/>
        </authorList>
    </citation>
    <scope>NUCLEOTIDE SEQUENCE [LARGE SCALE GENOMIC DNA]</scope>
    <source>
        <strain evidence="1 2">DSM 44368</strain>
    </source>
</reference>
<evidence type="ECO:0000313" key="2">
    <source>
        <dbReference type="Proteomes" id="UP000287177"/>
    </source>
</evidence>
<dbReference type="AlphaFoldDB" id="A0A439E104"/>
<organism evidence="1 2">
    <name type="scientific">Mycolicibacterium elephantis DSM 44368</name>
    <dbReference type="NCBI Taxonomy" id="1335622"/>
    <lineage>
        <taxon>Bacteria</taxon>
        <taxon>Bacillati</taxon>
        <taxon>Actinomycetota</taxon>
        <taxon>Actinomycetes</taxon>
        <taxon>Mycobacteriales</taxon>
        <taxon>Mycobacteriaceae</taxon>
        <taxon>Mycolicibacterium</taxon>
    </lineage>
</organism>
<dbReference type="EMBL" id="ATDN01000001">
    <property type="protein sequence ID" value="RWA24051.1"/>
    <property type="molecule type" value="Genomic_DNA"/>
</dbReference>
<evidence type="ECO:0000313" key="1">
    <source>
        <dbReference type="EMBL" id="RWA24051.1"/>
    </source>
</evidence>